<dbReference type="InterPro" id="IPR005074">
    <property type="entry name" value="Peptidase_C39"/>
</dbReference>
<dbReference type="Gene3D" id="3.90.70.10">
    <property type="entry name" value="Cysteine proteinases"/>
    <property type="match status" value="1"/>
</dbReference>
<keyword evidence="3" id="KW-1185">Reference proteome</keyword>
<proteinExistence type="predicted"/>
<dbReference type="Pfam" id="PF03412">
    <property type="entry name" value="Peptidase_C39"/>
    <property type="match status" value="1"/>
</dbReference>
<reference evidence="2 3" key="1">
    <citation type="journal article" date="2022" name="Microbiol. Res.">
        <title>Comparative genome analysis, predicted lifestyle and antimicrobial strategies of Lactococcus carnosus and Lactococcus paracarnosus isolated from meat.</title>
        <authorList>
            <person name="Werum V."/>
            <person name="Ehrmann M."/>
            <person name="Vogel R."/>
            <person name="Hilgarth M."/>
        </authorList>
    </citation>
    <scope>NUCLEOTIDE SEQUENCE [LARGE SCALE GENOMIC DNA]</scope>
    <source>
        <strain evidence="2 3">TMW22177</strain>
    </source>
</reference>
<dbReference type="RefSeq" id="WP_244034588.1">
    <property type="nucleotide sequence ID" value="NZ_JAAECS010000005.1"/>
</dbReference>
<evidence type="ECO:0000313" key="2">
    <source>
        <dbReference type="EMBL" id="MCJ1989864.1"/>
    </source>
</evidence>
<dbReference type="Proteomes" id="UP001522450">
    <property type="component" value="Unassembled WGS sequence"/>
</dbReference>
<gene>
    <name evidence="2" type="ORF">GYN21_06455</name>
</gene>
<accession>A0ABT0AT38</accession>
<evidence type="ECO:0000313" key="3">
    <source>
        <dbReference type="Proteomes" id="UP001522450"/>
    </source>
</evidence>
<name>A0ABT0AT38_9LACT</name>
<dbReference type="EMBL" id="JAAECS010000005">
    <property type="protein sequence ID" value="MCJ1989864.1"/>
    <property type="molecule type" value="Genomic_DNA"/>
</dbReference>
<feature type="domain" description="Peptidase C39" evidence="1">
    <location>
        <begin position="7"/>
        <end position="74"/>
    </location>
</feature>
<sequence length="81" mass="8705">MIITRGILQHDQSDCGAAALASVFNMHRLLIPVTQLRETMRVDKSGASIYAIIKTAETYGIRGEGLVGDLEELAASIGSKM</sequence>
<protein>
    <recommendedName>
        <fullName evidence="1">Peptidase C39 domain-containing protein</fullName>
    </recommendedName>
</protein>
<evidence type="ECO:0000259" key="1">
    <source>
        <dbReference type="Pfam" id="PF03412"/>
    </source>
</evidence>
<comment type="caution">
    <text evidence="2">The sequence shown here is derived from an EMBL/GenBank/DDBJ whole genome shotgun (WGS) entry which is preliminary data.</text>
</comment>
<organism evidence="2 3">
    <name type="scientific">Pseudolactococcus carnosus</name>
    <dbReference type="NCBI Taxonomy" id="2749961"/>
    <lineage>
        <taxon>Bacteria</taxon>
        <taxon>Bacillati</taxon>
        <taxon>Bacillota</taxon>
        <taxon>Bacilli</taxon>
        <taxon>Lactobacillales</taxon>
        <taxon>Streptococcaceae</taxon>
        <taxon>Pseudolactococcus</taxon>
    </lineage>
</organism>